<protein>
    <submittedName>
        <fullName evidence="5">Aldolase</fullName>
    </submittedName>
</protein>
<dbReference type="InterPro" id="IPR050251">
    <property type="entry name" value="HpcH-HpaI_aldolase"/>
</dbReference>
<keyword evidence="2" id="KW-0479">Metal-binding</keyword>
<feature type="domain" description="HpcH/HpaI aldolase/citrate lyase" evidence="4">
    <location>
        <begin position="19"/>
        <end position="240"/>
    </location>
</feature>
<proteinExistence type="inferred from homology"/>
<evidence type="ECO:0000259" key="4">
    <source>
        <dbReference type="Pfam" id="PF03328"/>
    </source>
</evidence>
<accession>A0A5B0G9E9</accession>
<organism evidence="5 6">
    <name type="scientific">Paraburkholderia panacisoli</name>
    <dbReference type="NCBI Taxonomy" id="2603818"/>
    <lineage>
        <taxon>Bacteria</taxon>
        <taxon>Pseudomonadati</taxon>
        <taxon>Pseudomonadota</taxon>
        <taxon>Betaproteobacteria</taxon>
        <taxon>Burkholderiales</taxon>
        <taxon>Burkholderiaceae</taxon>
        <taxon>Paraburkholderia</taxon>
    </lineage>
</organism>
<dbReference type="InterPro" id="IPR040442">
    <property type="entry name" value="Pyrv_kinase-like_dom_sf"/>
</dbReference>
<dbReference type="GO" id="GO:0046872">
    <property type="term" value="F:metal ion binding"/>
    <property type="evidence" value="ECO:0007669"/>
    <property type="project" value="UniProtKB-KW"/>
</dbReference>
<dbReference type="EMBL" id="VTUZ01000050">
    <property type="protein sequence ID" value="KAA0999138.1"/>
    <property type="molecule type" value="Genomic_DNA"/>
</dbReference>
<dbReference type="InterPro" id="IPR015813">
    <property type="entry name" value="Pyrv/PenolPyrv_kinase-like_dom"/>
</dbReference>
<dbReference type="GO" id="GO:0005737">
    <property type="term" value="C:cytoplasm"/>
    <property type="evidence" value="ECO:0007669"/>
    <property type="project" value="TreeGrafter"/>
</dbReference>
<reference evidence="5 6" key="1">
    <citation type="submission" date="2019-08" db="EMBL/GenBank/DDBJ databases">
        <title>Paraburkholderia sp. DCY113.</title>
        <authorList>
            <person name="Kang J."/>
        </authorList>
    </citation>
    <scope>NUCLEOTIDE SEQUENCE [LARGE SCALE GENOMIC DNA]</scope>
    <source>
        <strain evidence="5 6">DCY113</strain>
    </source>
</reference>
<dbReference type="SUPFAM" id="SSF51621">
    <property type="entry name" value="Phosphoenolpyruvate/pyruvate domain"/>
    <property type="match status" value="1"/>
</dbReference>
<keyword evidence="6" id="KW-1185">Reference proteome</keyword>
<evidence type="ECO:0000256" key="1">
    <source>
        <dbReference type="ARBA" id="ARBA00005568"/>
    </source>
</evidence>
<evidence type="ECO:0000313" key="6">
    <source>
        <dbReference type="Proteomes" id="UP000325273"/>
    </source>
</evidence>
<dbReference type="GO" id="GO:0016832">
    <property type="term" value="F:aldehyde-lyase activity"/>
    <property type="evidence" value="ECO:0007669"/>
    <property type="project" value="TreeGrafter"/>
</dbReference>
<name>A0A5B0G9E9_9BURK</name>
<dbReference type="PANTHER" id="PTHR30502">
    <property type="entry name" value="2-KETO-3-DEOXY-L-RHAMNONATE ALDOLASE"/>
    <property type="match status" value="1"/>
</dbReference>
<keyword evidence="3" id="KW-0456">Lyase</keyword>
<dbReference type="AlphaFoldDB" id="A0A5B0G9E9"/>
<dbReference type="Gene3D" id="3.20.20.60">
    <property type="entry name" value="Phosphoenolpyruvate-binding domains"/>
    <property type="match status" value="1"/>
</dbReference>
<dbReference type="Proteomes" id="UP000325273">
    <property type="component" value="Unassembled WGS sequence"/>
</dbReference>
<evidence type="ECO:0000256" key="3">
    <source>
        <dbReference type="ARBA" id="ARBA00023239"/>
    </source>
</evidence>
<sequence>MFNPSTLRKRLVDGKPLLGTFVKTPSHAIVEVIARSNLDFAVIDAEHAPFDRAQIDMCVLAARACGLDVLIRTSGSSAPEIQNVLDLGATGVIIPKVNESRTAREARRAASYVGGGRGYSNSPRAGGYGCYDMNAHIERADREATIICQIEDAEAVNGVDALAALAEVDGFLIGRADLAVSLGLDSVEAHVVNEAVNHVAAACKVAGKPVGIFAADREEAARYLEQGMDFIVVGSDQSAVLRHFRNLVSSLAN</sequence>
<evidence type="ECO:0000313" key="5">
    <source>
        <dbReference type="EMBL" id="KAA0999138.1"/>
    </source>
</evidence>
<evidence type="ECO:0000256" key="2">
    <source>
        <dbReference type="ARBA" id="ARBA00022723"/>
    </source>
</evidence>
<dbReference type="Pfam" id="PF03328">
    <property type="entry name" value="HpcH_HpaI"/>
    <property type="match status" value="1"/>
</dbReference>
<dbReference type="InterPro" id="IPR005000">
    <property type="entry name" value="Aldolase/citrate-lyase_domain"/>
</dbReference>
<dbReference type="RefSeq" id="WP_149675554.1">
    <property type="nucleotide sequence ID" value="NZ_VTUZ01000050.1"/>
</dbReference>
<comment type="caution">
    <text evidence="5">The sequence shown here is derived from an EMBL/GenBank/DDBJ whole genome shotgun (WGS) entry which is preliminary data.</text>
</comment>
<comment type="similarity">
    <text evidence="1">Belongs to the HpcH/HpaI aldolase family.</text>
</comment>
<gene>
    <name evidence="5" type="ORF">FVF58_42115</name>
</gene>
<dbReference type="PANTHER" id="PTHR30502:SF0">
    <property type="entry name" value="PHOSPHOENOLPYRUVATE CARBOXYLASE FAMILY PROTEIN"/>
    <property type="match status" value="1"/>
</dbReference>